<sequence length="796" mass="88007">MYYPRGSDAALRQAHEPFVQPGYSDLNPSYEQPSNAKPVWSLAKPLPRVVRAGMVPTKEELLDARLQPERPAENSQKLGLDVDPNDLEQGQIPKMADPRKMAAQVEDARLQRENNFVNKVLTGDVGSSRVSRTSSTRRRRPSVRIDAPGDQLSIVPEGPSAVPSVASDQAGDSLPHGSDEPLEPVPEQPEQPEVQTAAADALPDLSALHESSLPEDLHPLVQELVEDEVHNNHTTWSVIRTHHREALAESLAVFVQLTIGFCADISVTVADAGNPNTTAWAWGFATMIAIYVSGGVSGAHLNPSVTIMLWFYRGFPKRKMPEYFLAQFVGAFVAALTAYGVYYQSIHQYLLTHPDTGIVTSFVTGQRQSWIDPATAFFTEFLGTALTATTILALGDDQNAPPGAGMNSLIVGLMVFVLSNTFSYQTGAAFNPSRDFGPRLALLALGYGSELFTNPYWFYGPWAGSLCGAMIGAFLYDFMIFTGGESPVNYPWERTQRSLRKSRIKWKRRQHVGRRNPRSTFDRHRWMELIPPPLRSHPMRVPGRVPTHRNPSRVLITSAFGKLKSTSIMPPKAHAIAEPSDLPIHPFKSATDFEHFLEREHSTSPGIYVKLAKKSSGIPSVSRDEAVETALCFGWIDGRAHAYDEDWWLVRYTPRRAKSIWSKKNVTTVESLLNAGRMRPAGLAVVEAAQADGRWARAYDGPATITVPDDLTTALTQTPAAATFFEGLNRSDRYSVLVQLQWAAPQRRAKRIETLVQMLADGKTPGASDKSAKTSKRKAVDRNHEKGGRRKTSKKK</sequence>
<evidence type="ECO:0000256" key="5">
    <source>
        <dbReference type="ARBA" id="ARBA00022989"/>
    </source>
</evidence>
<evidence type="ECO:0000313" key="10">
    <source>
        <dbReference type="Proteomes" id="UP001165189"/>
    </source>
</evidence>
<evidence type="ECO:0000256" key="7">
    <source>
        <dbReference type="SAM" id="MobiDB-lite"/>
    </source>
</evidence>
<dbReference type="InterPro" id="IPR023271">
    <property type="entry name" value="Aquaporin-like"/>
</dbReference>
<evidence type="ECO:0000256" key="8">
    <source>
        <dbReference type="SAM" id="Phobius"/>
    </source>
</evidence>
<comment type="similarity">
    <text evidence="2">Belongs to the MIP/aquaporin (TC 1.A.8) family.</text>
</comment>
<dbReference type="Pfam" id="PF00230">
    <property type="entry name" value="MIP"/>
    <property type="match status" value="1"/>
</dbReference>
<gene>
    <name evidence="9" type="ORF">Aory05_000891800</name>
</gene>
<dbReference type="PANTHER" id="PTHR43829:SF24">
    <property type="entry name" value="MIP AQUAPORIN (EUROFUNG)"/>
    <property type="match status" value="1"/>
</dbReference>
<feature type="region of interest" description="Disordered" evidence="7">
    <location>
        <begin position="125"/>
        <end position="196"/>
    </location>
</feature>
<dbReference type="PANTHER" id="PTHR43829">
    <property type="entry name" value="AQUAPORIN OR AQUAGLYCEROPORIN RELATED"/>
    <property type="match status" value="1"/>
</dbReference>
<keyword evidence="5 8" id="KW-1133">Transmembrane helix</keyword>
<evidence type="ECO:0000256" key="1">
    <source>
        <dbReference type="ARBA" id="ARBA00004141"/>
    </source>
</evidence>
<comment type="caution">
    <text evidence="9">The sequence shown here is derived from an EMBL/GenBank/DDBJ whole genome shotgun (WGS) entry which is preliminary data.</text>
</comment>
<name>A0ABQ6L198_ASPOZ</name>
<dbReference type="Proteomes" id="UP001165189">
    <property type="component" value="Unassembled WGS sequence"/>
</dbReference>
<accession>A0ABQ6L198</accession>
<dbReference type="PRINTS" id="PR00783">
    <property type="entry name" value="MINTRINSICP"/>
</dbReference>
<evidence type="ECO:0000256" key="2">
    <source>
        <dbReference type="ARBA" id="ARBA00006175"/>
    </source>
</evidence>
<feature type="transmembrane region" description="Helical" evidence="8">
    <location>
        <begin position="374"/>
        <end position="394"/>
    </location>
</feature>
<evidence type="ECO:0000256" key="4">
    <source>
        <dbReference type="ARBA" id="ARBA00022692"/>
    </source>
</evidence>
<keyword evidence="3" id="KW-0813">Transport</keyword>
<feature type="transmembrane region" description="Helical" evidence="8">
    <location>
        <begin position="279"/>
        <end position="302"/>
    </location>
</feature>
<feature type="region of interest" description="Disordered" evidence="7">
    <location>
        <begin position="1"/>
        <end position="36"/>
    </location>
</feature>
<reference evidence="9" key="1">
    <citation type="submission" date="2023-04" db="EMBL/GenBank/DDBJ databases">
        <title>Aspergillus oryzae var. brunneus NBRC 4377.</title>
        <authorList>
            <person name="Ichikawa N."/>
            <person name="Sato H."/>
            <person name="Tonouchi N."/>
        </authorList>
    </citation>
    <scope>NUCLEOTIDE SEQUENCE</scope>
    <source>
        <strain evidence="9">NBRC 4377</strain>
    </source>
</reference>
<dbReference type="EMBL" id="BSYB01000040">
    <property type="protein sequence ID" value="GMG50404.1"/>
    <property type="molecule type" value="Genomic_DNA"/>
</dbReference>
<dbReference type="CDD" id="cd00333">
    <property type="entry name" value="MIP"/>
    <property type="match status" value="1"/>
</dbReference>
<protein>
    <submittedName>
        <fullName evidence="9">Unnamed protein product</fullName>
    </submittedName>
</protein>
<dbReference type="InterPro" id="IPR050363">
    <property type="entry name" value="MIP/Aquaporin"/>
</dbReference>
<keyword evidence="10" id="KW-1185">Reference proteome</keyword>
<feature type="compositionally biased region" description="Basic residues" evidence="7">
    <location>
        <begin position="787"/>
        <end position="796"/>
    </location>
</feature>
<dbReference type="InterPro" id="IPR000425">
    <property type="entry name" value="MIP"/>
</dbReference>
<evidence type="ECO:0000256" key="6">
    <source>
        <dbReference type="ARBA" id="ARBA00023136"/>
    </source>
</evidence>
<feature type="compositionally biased region" description="Polar residues" evidence="7">
    <location>
        <begin position="26"/>
        <end position="35"/>
    </location>
</feature>
<proteinExistence type="inferred from homology"/>
<feature type="transmembrane region" description="Helical" evidence="8">
    <location>
        <begin position="246"/>
        <end position="267"/>
    </location>
</feature>
<keyword evidence="4 8" id="KW-0812">Transmembrane</keyword>
<evidence type="ECO:0000256" key="3">
    <source>
        <dbReference type="ARBA" id="ARBA00022448"/>
    </source>
</evidence>
<comment type="subcellular location">
    <subcellularLocation>
        <location evidence="1">Membrane</location>
        <topology evidence="1">Multi-pass membrane protein</topology>
    </subcellularLocation>
</comment>
<feature type="region of interest" description="Disordered" evidence="7">
    <location>
        <begin position="760"/>
        <end position="796"/>
    </location>
</feature>
<feature type="region of interest" description="Disordered" evidence="7">
    <location>
        <begin position="65"/>
        <end position="104"/>
    </location>
</feature>
<feature type="transmembrane region" description="Helical" evidence="8">
    <location>
        <begin position="456"/>
        <end position="476"/>
    </location>
</feature>
<dbReference type="Pfam" id="PF13376">
    <property type="entry name" value="OmdA"/>
    <property type="match status" value="1"/>
</dbReference>
<evidence type="ECO:0000313" key="9">
    <source>
        <dbReference type="EMBL" id="GMG50404.1"/>
    </source>
</evidence>
<keyword evidence="6 8" id="KW-0472">Membrane</keyword>
<dbReference type="SUPFAM" id="SSF81338">
    <property type="entry name" value="Aquaporin-like"/>
    <property type="match status" value="1"/>
</dbReference>
<feature type="transmembrane region" description="Helical" evidence="8">
    <location>
        <begin position="323"/>
        <end position="342"/>
    </location>
</feature>
<dbReference type="Gene3D" id="1.20.1080.10">
    <property type="entry name" value="Glycerol uptake facilitator protein"/>
    <property type="match status" value="1"/>
</dbReference>
<feature type="transmembrane region" description="Helical" evidence="8">
    <location>
        <begin position="406"/>
        <end position="424"/>
    </location>
</feature>
<organism evidence="9 10">
    <name type="scientific">Aspergillus oryzae var. brunneus</name>
    <dbReference type="NCBI Taxonomy" id="332754"/>
    <lineage>
        <taxon>Eukaryota</taxon>
        <taxon>Fungi</taxon>
        <taxon>Dikarya</taxon>
        <taxon>Ascomycota</taxon>
        <taxon>Pezizomycotina</taxon>
        <taxon>Eurotiomycetes</taxon>
        <taxon>Eurotiomycetidae</taxon>
        <taxon>Eurotiales</taxon>
        <taxon>Aspergillaceae</taxon>
        <taxon>Aspergillus</taxon>
        <taxon>Aspergillus subgen. Circumdati</taxon>
    </lineage>
</organism>